<dbReference type="Pfam" id="PF00884">
    <property type="entry name" value="Sulfatase"/>
    <property type="match status" value="1"/>
</dbReference>
<sequence length="314" mass="35754">MFQHLIKIAKLELNVYVENDRVTTIPTKITGELNLSRYNAENQQKWQIGVASEDYDHVKTPDIMQEKVLSLIDEYSNHDNHFFIYYPTPLVHGPLLPSEKDLKKSGIGIYGDFVLQVDRYVGEIVDSLKSKNIFDDTMIIFTSDNGASAVANFPYLLSIGHNPSNGLRGKKAEIWEGGNTKPNIITYPRIIKSGSESKGLIRHTDFFWTLSYILSNKLEDNTAEDSYSNLEVLKGNKDTVREFIVYSSGNGGLSIRNNEWKLTFVSNGGSEWQNLNEFKPSELYRMDVDNEHVNLIDSQSEVVEKLKSVLEKYI</sequence>
<protein>
    <submittedName>
        <fullName evidence="4">Sulfatase-like hydrolase/transferase</fullName>
    </submittedName>
</protein>
<dbReference type="Gene3D" id="3.30.1120.10">
    <property type="match status" value="1"/>
</dbReference>
<keyword evidence="5" id="KW-1185">Reference proteome</keyword>
<dbReference type="InterPro" id="IPR017850">
    <property type="entry name" value="Alkaline_phosphatase_core_sf"/>
</dbReference>
<evidence type="ECO:0000256" key="1">
    <source>
        <dbReference type="ARBA" id="ARBA00008779"/>
    </source>
</evidence>
<evidence type="ECO:0000259" key="3">
    <source>
        <dbReference type="Pfam" id="PF00884"/>
    </source>
</evidence>
<organism evidence="4 5">
    <name type="scientific">Helcococcus bovis</name>
    <dbReference type="NCBI Taxonomy" id="3153252"/>
    <lineage>
        <taxon>Bacteria</taxon>
        <taxon>Bacillati</taxon>
        <taxon>Bacillota</taxon>
        <taxon>Tissierellia</taxon>
        <taxon>Tissierellales</taxon>
        <taxon>Peptoniphilaceae</taxon>
        <taxon>Helcococcus</taxon>
    </lineage>
</organism>
<dbReference type="PANTHER" id="PTHR42693">
    <property type="entry name" value="ARYLSULFATASE FAMILY MEMBER"/>
    <property type="match status" value="1"/>
</dbReference>
<comment type="caution">
    <text evidence="4">The sequence shown here is derived from an EMBL/GenBank/DDBJ whole genome shotgun (WGS) entry which is preliminary data.</text>
</comment>
<dbReference type="SUPFAM" id="SSF53649">
    <property type="entry name" value="Alkaline phosphatase-like"/>
    <property type="match status" value="1"/>
</dbReference>
<dbReference type="InterPro" id="IPR000917">
    <property type="entry name" value="Sulfatase_N"/>
</dbReference>
<evidence type="ECO:0000256" key="2">
    <source>
        <dbReference type="ARBA" id="ARBA00022801"/>
    </source>
</evidence>
<evidence type="ECO:0000313" key="4">
    <source>
        <dbReference type="EMBL" id="MFM1525338.1"/>
    </source>
</evidence>
<keyword evidence="2" id="KW-0378">Hydrolase</keyword>
<evidence type="ECO:0000313" key="5">
    <source>
        <dbReference type="Proteomes" id="UP001629536"/>
    </source>
</evidence>
<feature type="domain" description="Sulfatase N-terminal" evidence="3">
    <location>
        <begin position="50"/>
        <end position="210"/>
    </location>
</feature>
<proteinExistence type="inferred from homology"/>
<dbReference type="InterPro" id="IPR050738">
    <property type="entry name" value="Sulfatase"/>
</dbReference>
<dbReference type="Proteomes" id="UP001629536">
    <property type="component" value="Unassembled WGS sequence"/>
</dbReference>
<reference evidence="4 5" key="1">
    <citation type="journal article" date="2024" name="Front. Microbiol.">
        <title>Pangenomic and biochemical analyses of Helcococcus ovis reveal widespread tetracycline resistance and a novel bacterial species, Helcococcus bovis.</title>
        <authorList>
            <person name="Cunha F."/>
            <person name="Zhai Y."/>
            <person name="Casaro S."/>
            <person name="Jones K.L."/>
            <person name="Hernandez M."/>
            <person name="Bisinotto R.S."/>
            <person name="Kariyawasam S."/>
            <person name="Brown M.B."/>
            <person name="Phillips A."/>
            <person name="Jeong K.C."/>
            <person name="Galvao K.N."/>
        </authorList>
    </citation>
    <scope>NUCLEOTIDE SEQUENCE [LARGE SCALE GENOMIC DNA]</scope>
    <source>
        <strain evidence="4 5">KG197</strain>
    </source>
</reference>
<dbReference type="Gene3D" id="3.40.720.10">
    <property type="entry name" value="Alkaline Phosphatase, subunit A"/>
    <property type="match status" value="1"/>
</dbReference>
<dbReference type="PANTHER" id="PTHR42693:SF53">
    <property type="entry name" value="ENDO-4-O-SULFATASE"/>
    <property type="match status" value="1"/>
</dbReference>
<dbReference type="RefSeq" id="WP_408126802.1">
    <property type="nucleotide sequence ID" value="NZ_JBFNFH010000016.1"/>
</dbReference>
<dbReference type="EMBL" id="JBFNFH010000016">
    <property type="protein sequence ID" value="MFM1525338.1"/>
    <property type="molecule type" value="Genomic_DNA"/>
</dbReference>
<comment type="similarity">
    <text evidence="1">Belongs to the sulfatase family.</text>
</comment>
<name>A0ABW9F8P9_9FIRM</name>
<gene>
    <name evidence="4" type="ORF">ABGF40_06565</name>
</gene>
<accession>A0ABW9F8P9</accession>